<accession>A0A8T0GTT3</accession>
<dbReference type="EMBL" id="CM026430">
    <property type="protein sequence ID" value="KAG0562420.1"/>
    <property type="molecule type" value="Genomic_DNA"/>
</dbReference>
<name>A0A8T0GTT3_CERPU</name>
<dbReference type="Proteomes" id="UP000822688">
    <property type="component" value="Chromosome 9"/>
</dbReference>
<gene>
    <name evidence="1" type="ORF">KC19_9G144600</name>
</gene>
<proteinExistence type="predicted"/>
<dbReference type="AlphaFoldDB" id="A0A8T0GTT3"/>
<protein>
    <submittedName>
        <fullName evidence="1">Uncharacterized protein</fullName>
    </submittedName>
</protein>
<evidence type="ECO:0000313" key="2">
    <source>
        <dbReference type="Proteomes" id="UP000822688"/>
    </source>
</evidence>
<organism evidence="1 2">
    <name type="scientific">Ceratodon purpureus</name>
    <name type="common">Fire moss</name>
    <name type="synonym">Dicranum purpureum</name>
    <dbReference type="NCBI Taxonomy" id="3225"/>
    <lineage>
        <taxon>Eukaryota</taxon>
        <taxon>Viridiplantae</taxon>
        <taxon>Streptophyta</taxon>
        <taxon>Embryophyta</taxon>
        <taxon>Bryophyta</taxon>
        <taxon>Bryophytina</taxon>
        <taxon>Bryopsida</taxon>
        <taxon>Dicranidae</taxon>
        <taxon>Pseudoditrichales</taxon>
        <taxon>Ditrichaceae</taxon>
        <taxon>Ceratodon</taxon>
    </lineage>
</organism>
<evidence type="ECO:0000313" key="1">
    <source>
        <dbReference type="EMBL" id="KAG0562420.1"/>
    </source>
</evidence>
<sequence>MVFEGVNGLTIDDYANIGVDQLLIRCFQRLSIQLCNCQIVITMTKAGFLLVLAKLGFEGTQM</sequence>
<comment type="caution">
    <text evidence="1">The sequence shown here is derived from an EMBL/GenBank/DDBJ whole genome shotgun (WGS) entry which is preliminary data.</text>
</comment>
<reference evidence="1" key="1">
    <citation type="submission" date="2020-06" db="EMBL/GenBank/DDBJ databases">
        <title>WGS assembly of Ceratodon purpureus strain R40.</title>
        <authorList>
            <person name="Carey S.B."/>
            <person name="Jenkins J."/>
            <person name="Shu S."/>
            <person name="Lovell J.T."/>
            <person name="Sreedasyam A."/>
            <person name="Maumus F."/>
            <person name="Tiley G.P."/>
            <person name="Fernandez-Pozo N."/>
            <person name="Barry K."/>
            <person name="Chen C."/>
            <person name="Wang M."/>
            <person name="Lipzen A."/>
            <person name="Daum C."/>
            <person name="Saski C.A."/>
            <person name="Payton A.C."/>
            <person name="Mcbreen J.C."/>
            <person name="Conrad R.E."/>
            <person name="Kollar L.M."/>
            <person name="Olsson S."/>
            <person name="Huttunen S."/>
            <person name="Landis J.B."/>
            <person name="Wickett N.J."/>
            <person name="Johnson M.G."/>
            <person name="Rensing S.A."/>
            <person name="Grimwood J."/>
            <person name="Schmutz J."/>
            <person name="Mcdaniel S.F."/>
        </authorList>
    </citation>
    <scope>NUCLEOTIDE SEQUENCE</scope>
    <source>
        <strain evidence="1">R40</strain>
    </source>
</reference>
<keyword evidence="2" id="KW-1185">Reference proteome</keyword>